<organism evidence="2 4">
    <name type="scientific">Meganyctiphanes norvegica</name>
    <name type="common">Northern krill</name>
    <name type="synonym">Thysanopoda norvegica</name>
    <dbReference type="NCBI Taxonomy" id="48144"/>
    <lineage>
        <taxon>Eukaryota</taxon>
        <taxon>Metazoa</taxon>
        <taxon>Ecdysozoa</taxon>
        <taxon>Arthropoda</taxon>
        <taxon>Crustacea</taxon>
        <taxon>Multicrustacea</taxon>
        <taxon>Malacostraca</taxon>
        <taxon>Eumalacostraca</taxon>
        <taxon>Eucarida</taxon>
        <taxon>Euphausiacea</taxon>
        <taxon>Euphausiidae</taxon>
        <taxon>Meganyctiphanes</taxon>
    </lineage>
</organism>
<dbReference type="Proteomes" id="UP001497623">
    <property type="component" value="Unassembled WGS sequence"/>
</dbReference>
<comment type="caution">
    <text evidence="2">The sequence shown here is derived from an EMBL/GenBank/DDBJ whole genome shotgun (WGS) entry which is preliminary data.</text>
</comment>
<protein>
    <submittedName>
        <fullName evidence="2">Uncharacterized protein</fullName>
    </submittedName>
</protein>
<feature type="compositionally biased region" description="Basic and acidic residues" evidence="1">
    <location>
        <begin position="28"/>
        <end position="41"/>
    </location>
</feature>
<keyword evidence="4" id="KW-1185">Reference proteome</keyword>
<dbReference type="AlphaFoldDB" id="A0AAV2SRW0"/>
<sequence>GGKALQIRPRVRGDYPPNLSILLSGGKETNRDSPSKCDRTGRSPACSLEPPFPGARGMPRSGGSPSRVQAQLSPLERGHYPWRVRGPYALSPGPWNGPSVESGCLKLQPKAGGKLHLRLNITTSPIANKYREGKLKRTLKREFKSA</sequence>
<feature type="region of interest" description="Disordered" evidence="1">
    <location>
        <begin position="1"/>
        <end position="68"/>
    </location>
</feature>
<evidence type="ECO:0000313" key="2">
    <source>
        <dbReference type="EMBL" id="CAL4234509.1"/>
    </source>
</evidence>
<gene>
    <name evidence="2" type="ORF">MNOR_LOCUS39987</name>
    <name evidence="3" type="ORF">MNOR_LOCUS42098</name>
</gene>
<dbReference type="EMBL" id="CAXKWB010112983">
    <property type="protein sequence ID" value="CAL4234509.1"/>
    <property type="molecule type" value="Genomic_DNA"/>
</dbReference>
<name>A0AAV2SRW0_MEGNR</name>
<feature type="non-terminal residue" evidence="2">
    <location>
        <position position="1"/>
    </location>
</feature>
<evidence type="ECO:0000256" key="1">
    <source>
        <dbReference type="SAM" id="MobiDB-lite"/>
    </source>
</evidence>
<evidence type="ECO:0000313" key="4">
    <source>
        <dbReference type="Proteomes" id="UP001497623"/>
    </source>
</evidence>
<evidence type="ECO:0000313" key="3">
    <source>
        <dbReference type="EMBL" id="CAL4258102.1"/>
    </source>
</evidence>
<dbReference type="EMBL" id="CAXKWB010197274">
    <property type="protein sequence ID" value="CAL4258102.1"/>
    <property type="molecule type" value="Genomic_DNA"/>
</dbReference>
<reference evidence="2 4" key="1">
    <citation type="submission" date="2024-05" db="EMBL/GenBank/DDBJ databases">
        <authorList>
            <person name="Wallberg A."/>
        </authorList>
    </citation>
    <scope>NUCLEOTIDE SEQUENCE [LARGE SCALE GENOMIC DNA]</scope>
</reference>
<proteinExistence type="predicted"/>
<accession>A0AAV2SRW0</accession>